<comment type="caution">
    <text evidence="1">The sequence shown here is derived from an EMBL/GenBank/DDBJ whole genome shotgun (WGS) entry which is preliminary data.</text>
</comment>
<proteinExistence type="predicted"/>
<keyword evidence="2" id="KW-1185">Reference proteome</keyword>
<organism evidence="1 2">
    <name type="scientific">Irpex rosettiformis</name>
    <dbReference type="NCBI Taxonomy" id="378272"/>
    <lineage>
        <taxon>Eukaryota</taxon>
        <taxon>Fungi</taxon>
        <taxon>Dikarya</taxon>
        <taxon>Basidiomycota</taxon>
        <taxon>Agaricomycotina</taxon>
        <taxon>Agaricomycetes</taxon>
        <taxon>Polyporales</taxon>
        <taxon>Irpicaceae</taxon>
        <taxon>Irpex</taxon>
    </lineage>
</organism>
<protein>
    <submittedName>
        <fullName evidence="1">Uncharacterized protein</fullName>
    </submittedName>
</protein>
<gene>
    <name evidence="1" type="ORF">BDY19DRAFT_626581</name>
</gene>
<accession>A0ACB8UAT8</accession>
<name>A0ACB8UAT8_9APHY</name>
<evidence type="ECO:0000313" key="1">
    <source>
        <dbReference type="EMBL" id="KAI0091438.1"/>
    </source>
</evidence>
<reference evidence="1" key="1">
    <citation type="journal article" date="2021" name="Environ. Microbiol.">
        <title>Gene family expansions and transcriptome signatures uncover fungal adaptations to wood decay.</title>
        <authorList>
            <person name="Hage H."/>
            <person name="Miyauchi S."/>
            <person name="Viragh M."/>
            <person name="Drula E."/>
            <person name="Min B."/>
            <person name="Chaduli D."/>
            <person name="Navarro D."/>
            <person name="Favel A."/>
            <person name="Norest M."/>
            <person name="Lesage-Meessen L."/>
            <person name="Balint B."/>
            <person name="Merenyi Z."/>
            <person name="de Eugenio L."/>
            <person name="Morin E."/>
            <person name="Martinez A.T."/>
            <person name="Baldrian P."/>
            <person name="Stursova M."/>
            <person name="Martinez M.J."/>
            <person name="Novotny C."/>
            <person name="Magnuson J.K."/>
            <person name="Spatafora J.W."/>
            <person name="Maurice S."/>
            <person name="Pangilinan J."/>
            <person name="Andreopoulos W."/>
            <person name="LaButti K."/>
            <person name="Hundley H."/>
            <person name="Na H."/>
            <person name="Kuo A."/>
            <person name="Barry K."/>
            <person name="Lipzen A."/>
            <person name="Henrissat B."/>
            <person name="Riley R."/>
            <person name="Ahrendt S."/>
            <person name="Nagy L.G."/>
            <person name="Grigoriev I.V."/>
            <person name="Martin F."/>
            <person name="Rosso M.N."/>
        </authorList>
    </citation>
    <scope>NUCLEOTIDE SEQUENCE</scope>
    <source>
        <strain evidence="1">CBS 384.51</strain>
    </source>
</reference>
<evidence type="ECO:0000313" key="2">
    <source>
        <dbReference type="Proteomes" id="UP001055072"/>
    </source>
</evidence>
<dbReference type="EMBL" id="MU274905">
    <property type="protein sequence ID" value="KAI0091438.1"/>
    <property type="molecule type" value="Genomic_DNA"/>
</dbReference>
<sequence>MFDDSNDLLHDSDRGREDQVQFAQYATQLMLRQHRIFVFIVYIYRNLARLARWDRVGCIVTKSFNFKDNPEMLLNFVYRVIQMSGAEQGYDTTAILATAEEVAKLEAFKPMNKLARKHTEEILDNRTYYPIYKVLCPDARKPQLNSYFIGKHCAATYSPTGRATKGYVAFAEETGLTRHGEITRLSFMKDYWRPAHDNGRTELEICKMLEDARVQNVPTVIAGGDVAAQRTATQRYLARRLLLERQHVRLVFAQVARALDDEYSNSSVMIQVVYSALRAHKEAWDAGILYRDISANNIMRVIDQDVEDDSLVPVKAILNDWDLARHKDDLGNDATQAGCVGTWEFMSAISLQYPLKPNDLADDLESFIHVVTYLGFRFHYHNYTKIPFGKPLSLPELALQNGTNERLTEHLHNHYYQKWECKGGVYSGGEHKKSSNSSGTPPLIFDSRRVSPTLITLVNELYRLLEVHYSAIDFPALDKYASSAIDDEADSKLPETVQIIPRELSQPRKRLPALPLRPKPAPAQDLSAPKVLNNHGYILQVFEDAVNGIGGTCLLDATQDQFYCLPQRTCQAPSGLAGSGSSRTSLDSGDRYSKKPRTSSDPGSTPNSQVPEGGRIDVEHG</sequence>
<dbReference type="Proteomes" id="UP001055072">
    <property type="component" value="Unassembled WGS sequence"/>
</dbReference>